<feature type="repeat" description="WD" evidence="3">
    <location>
        <begin position="584"/>
        <end position="618"/>
    </location>
</feature>
<proteinExistence type="predicted"/>
<feature type="repeat" description="WD" evidence="3">
    <location>
        <begin position="416"/>
        <end position="457"/>
    </location>
</feature>
<dbReference type="SUPFAM" id="SSF50998">
    <property type="entry name" value="Quinoprotein alcohol dehydrogenase-like"/>
    <property type="match status" value="1"/>
</dbReference>
<dbReference type="InterPro" id="IPR036322">
    <property type="entry name" value="WD40_repeat_dom_sf"/>
</dbReference>
<dbReference type="PANTHER" id="PTHR13720">
    <property type="entry name" value="WD-40 REPEAT PROTEIN"/>
    <property type="match status" value="1"/>
</dbReference>
<evidence type="ECO:0000313" key="4">
    <source>
        <dbReference type="EMBL" id="GIL58625.1"/>
    </source>
</evidence>
<dbReference type="Pfam" id="PF00400">
    <property type="entry name" value="WD40"/>
    <property type="match status" value="4"/>
</dbReference>
<dbReference type="Gene3D" id="2.130.10.10">
    <property type="entry name" value="YVTN repeat-like/Quinoprotein amine dehydrogenase"/>
    <property type="match status" value="4"/>
</dbReference>
<dbReference type="PROSITE" id="PS50294">
    <property type="entry name" value="WD_REPEATS_REGION"/>
    <property type="match status" value="1"/>
</dbReference>
<dbReference type="SMART" id="SM00320">
    <property type="entry name" value="WD40"/>
    <property type="match status" value="9"/>
</dbReference>
<gene>
    <name evidence="4" type="ORF">Vafri_13638</name>
</gene>
<dbReference type="PANTHER" id="PTHR13720:SF39">
    <property type="entry name" value="F-BOX DOMAIN-CONTAINING PROTEIN"/>
    <property type="match status" value="1"/>
</dbReference>
<protein>
    <recommendedName>
        <fullName evidence="6">Anaphase-promoting complex subunit 4 WD40 domain-containing protein</fullName>
    </recommendedName>
</protein>
<organism evidence="4 5">
    <name type="scientific">Volvox africanus</name>
    <dbReference type="NCBI Taxonomy" id="51714"/>
    <lineage>
        <taxon>Eukaryota</taxon>
        <taxon>Viridiplantae</taxon>
        <taxon>Chlorophyta</taxon>
        <taxon>core chlorophytes</taxon>
        <taxon>Chlorophyceae</taxon>
        <taxon>CS clade</taxon>
        <taxon>Chlamydomonadales</taxon>
        <taxon>Volvocaceae</taxon>
        <taxon>Volvox</taxon>
    </lineage>
</organism>
<accession>A0A8J4BCC4</accession>
<dbReference type="InterPro" id="IPR011047">
    <property type="entry name" value="Quinoprotein_ADH-like_sf"/>
</dbReference>
<evidence type="ECO:0000313" key="5">
    <source>
        <dbReference type="Proteomes" id="UP000747399"/>
    </source>
</evidence>
<dbReference type="GO" id="GO:0005929">
    <property type="term" value="C:cilium"/>
    <property type="evidence" value="ECO:0007669"/>
    <property type="project" value="UniProtKB-ARBA"/>
</dbReference>
<dbReference type="Proteomes" id="UP000747399">
    <property type="component" value="Unassembled WGS sequence"/>
</dbReference>
<name>A0A8J4BCC4_9CHLO</name>
<dbReference type="AlphaFoldDB" id="A0A8J4BCC4"/>
<keyword evidence="1 3" id="KW-0853">WD repeat</keyword>
<comment type="caution">
    <text evidence="4">The sequence shown here is derived from an EMBL/GenBank/DDBJ whole genome shotgun (WGS) entry which is preliminary data.</text>
</comment>
<dbReference type="InterPro" id="IPR001680">
    <property type="entry name" value="WD40_rpt"/>
</dbReference>
<dbReference type="InterPro" id="IPR015943">
    <property type="entry name" value="WD40/YVTN_repeat-like_dom_sf"/>
</dbReference>
<keyword evidence="2" id="KW-0677">Repeat</keyword>
<dbReference type="PROSITE" id="PS00678">
    <property type="entry name" value="WD_REPEATS_1"/>
    <property type="match status" value="1"/>
</dbReference>
<keyword evidence="5" id="KW-1185">Reference proteome</keyword>
<dbReference type="EMBL" id="BNCO01000032">
    <property type="protein sequence ID" value="GIL58625.1"/>
    <property type="molecule type" value="Genomic_DNA"/>
</dbReference>
<feature type="repeat" description="WD" evidence="3">
    <location>
        <begin position="458"/>
        <end position="499"/>
    </location>
</feature>
<sequence length="618" mass="64991">MPLVLRHMKGLNGLLTGSVQAIPNSRGPFTIAQICGAAVILGSENNLASQQILRGHDNPITAFAMSNGGAFLATGQGGPHSDVLIWDLATMTSKARFPEHDLEVAALSFSHDDRLLLTASCLKGAKVVILDTVTGKVVSRHQLEPGKRVTASAWAHAAAGGRTYTFATAAAEEVTMWTLDPFTGQLAGRAVVIGSVRREYTCLLFSQDSNWLYGGTTSSDVVTINVQRLSVQMSHPVCSSGVGALLTAPDGSGVTIVAGRDGSLSTFNAAGGSWRELRPFATVPGAVSSLTLSSDKSAFLLGTAQGAVLRLDRATLQLSTISQSQGGSLTGVSFAAGQPEAVAVSSLEGSIAVWNMQDFTLQCKAQEPVQAGGALCCVMTRDTIMSGWGDGHIRCHGRTSGGAQCPPLWVIPGAHSLAHSVGVTAMKLSHGGGFLLTGGAGGELRCWDLRSREMAAHMKLHMEKLVDVAVMADDKHVAAASEDRSWSLWEVGNEKPRVTWRCNSTIRGLAVSPDRVSVVTITLDRKVYMWDVRGPEPRWTKVEAHGVEGGCIASDNGGNLFATGGADNAVKVFDWRNGTEVAGAALHSTPVTKLAFSPDDRGIVSVAIDGTLAFWQLV</sequence>
<dbReference type="InterPro" id="IPR019775">
    <property type="entry name" value="WD40_repeat_CS"/>
</dbReference>
<dbReference type="SUPFAM" id="SSF50978">
    <property type="entry name" value="WD40 repeat-like"/>
    <property type="match status" value="2"/>
</dbReference>
<evidence type="ECO:0008006" key="6">
    <source>
        <dbReference type="Google" id="ProtNLM"/>
    </source>
</evidence>
<evidence type="ECO:0000256" key="2">
    <source>
        <dbReference type="ARBA" id="ARBA00022737"/>
    </source>
</evidence>
<dbReference type="InterPro" id="IPR050630">
    <property type="entry name" value="WD_repeat_EMAP"/>
</dbReference>
<reference evidence="4" key="1">
    <citation type="journal article" date="2021" name="Proc. Natl. Acad. Sci. U.S.A.">
        <title>Three genomes in the algal genus Volvox reveal the fate of a haploid sex-determining region after a transition to homothallism.</title>
        <authorList>
            <person name="Yamamoto K."/>
            <person name="Hamaji T."/>
            <person name="Kawai-Toyooka H."/>
            <person name="Matsuzaki R."/>
            <person name="Takahashi F."/>
            <person name="Nishimura Y."/>
            <person name="Kawachi M."/>
            <person name="Noguchi H."/>
            <person name="Minakuchi Y."/>
            <person name="Umen J.G."/>
            <person name="Toyoda A."/>
            <person name="Nozaki H."/>
        </authorList>
    </citation>
    <scope>NUCLEOTIDE SEQUENCE</scope>
    <source>
        <strain evidence="4">NIES-3780</strain>
    </source>
</reference>
<evidence type="ECO:0000256" key="3">
    <source>
        <dbReference type="PROSITE-ProRule" id="PRU00221"/>
    </source>
</evidence>
<evidence type="ECO:0000256" key="1">
    <source>
        <dbReference type="ARBA" id="ARBA00022574"/>
    </source>
</evidence>
<dbReference type="PROSITE" id="PS50082">
    <property type="entry name" value="WD_REPEATS_2"/>
    <property type="match status" value="3"/>
</dbReference>